<evidence type="ECO:0000313" key="2">
    <source>
        <dbReference type="EMBL" id="CAD8826584.1"/>
    </source>
</evidence>
<protein>
    <submittedName>
        <fullName evidence="2">Uncharacterized protein</fullName>
    </submittedName>
</protein>
<reference evidence="2" key="1">
    <citation type="submission" date="2021-01" db="EMBL/GenBank/DDBJ databases">
        <authorList>
            <person name="Corre E."/>
            <person name="Pelletier E."/>
            <person name="Niang G."/>
            <person name="Scheremetjew M."/>
            <person name="Finn R."/>
            <person name="Kale V."/>
            <person name="Holt S."/>
            <person name="Cochrane G."/>
            <person name="Meng A."/>
            <person name="Brown T."/>
            <person name="Cohen L."/>
        </authorList>
    </citation>
    <scope>NUCLEOTIDE SEQUENCE</scope>
</reference>
<feature type="region of interest" description="Disordered" evidence="1">
    <location>
        <begin position="129"/>
        <end position="182"/>
    </location>
</feature>
<feature type="region of interest" description="Disordered" evidence="1">
    <location>
        <begin position="194"/>
        <end position="215"/>
    </location>
</feature>
<sequence length="215" mass="22890">MVLIPRNSPKASLGHRNISSHRAPAQDTPGPGHYVKEPSHDSVFSRNGAAFFGTSCRDSRVRVSPGPGSYEPLKLKRGVDFRRESPLAAWSPSRLPQTTPGPGAYGDTLFFGTDGPKHSMGSVRRARWETGGPGPGQHASCSQSAPRSQRCTGFGTSQREGSMKRSPGPGDYSLGSTLGGPKALLTPRQEVTSPLKPQNLHVPGPGAHNLFDTWA</sequence>
<evidence type="ECO:0000256" key="1">
    <source>
        <dbReference type="SAM" id="MobiDB-lite"/>
    </source>
</evidence>
<dbReference type="Pfam" id="PF07004">
    <property type="entry name" value="SHIPPO-rpt"/>
    <property type="match status" value="2"/>
</dbReference>
<dbReference type="PANTHER" id="PTHR21580">
    <property type="entry name" value="SHIPPO-1-RELATED"/>
    <property type="match status" value="1"/>
</dbReference>
<proteinExistence type="predicted"/>
<feature type="region of interest" description="Disordered" evidence="1">
    <location>
        <begin position="1"/>
        <end position="33"/>
    </location>
</feature>
<dbReference type="AlphaFoldDB" id="A0A7S1EVS4"/>
<accession>A0A7S1EVS4</accession>
<dbReference type="EMBL" id="HBFQ01001392">
    <property type="protein sequence ID" value="CAD8826584.1"/>
    <property type="molecule type" value="Transcribed_RNA"/>
</dbReference>
<dbReference type="InterPro" id="IPR010736">
    <property type="entry name" value="SHIPPO-rpt"/>
</dbReference>
<feature type="compositionally biased region" description="Polar residues" evidence="1">
    <location>
        <begin position="139"/>
        <end position="160"/>
    </location>
</feature>
<gene>
    <name evidence="2" type="ORF">NSCI0253_LOCUS930</name>
</gene>
<dbReference type="PANTHER" id="PTHR21580:SF28">
    <property type="entry name" value="BOREALIN N-TERMINAL DOMAIN-CONTAINING PROTEIN-RELATED"/>
    <property type="match status" value="1"/>
</dbReference>
<organism evidence="2">
    <name type="scientific">Noctiluca scintillans</name>
    <name type="common">Sea sparkle</name>
    <name type="synonym">Red tide dinoflagellate</name>
    <dbReference type="NCBI Taxonomy" id="2966"/>
    <lineage>
        <taxon>Eukaryota</taxon>
        <taxon>Sar</taxon>
        <taxon>Alveolata</taxon>
        <taxon>Dinophyceae</taxon>
        <taxon>Noctilucales</taxon>
        <taxon>Noctilucaceae</taxon>
        <taxon>Noctiluca</taxon>
    </lineage>
</organism>
<dbReference type="InterPro" id="IPR051291">
    <property type="entry name" value="CIMAP"/>
</dbReference>
<name>A0A7S1EVS4_NOCSC</name>